<dbReference type="Gene3D" id="3.40.50.1000">
    <property type="entry name" value="HAD superfamily/HAD-like"/>
    <property type="match status" value="1"/>
</dbReference>
<dbReference type="Proteomes" id="UP000019254">
    <property type="component" value="Unassembled WGS sequence"/>
</dbReference>
<dbReference type="RefSeq" id="WP_277620208.1">
    <property type="nucleotide sequence ID" value="NZ_AODE01000036.1"/>
</dbReference>
<dbReference type="InterPro" id="IPR036412">
    <property type="entry name" value="HAD-like_sf"/>
</dbReference>
<dbReference type="SUPFAM" id="SSF56784">
    <property type="entry name" value="HAD-like"/>
    <property type="match status" value="1"/>
</dbReference>
<organism evidence="1 2">
    <name type="scientific">Listeria cornellensis FSL F6-0969</name>
    <dbReference type="NCBI Taxonomy" id="1265820"/>
    <lineage>
        <taxon>Bacteria</taxon>
        <taxon>Bacillati</taxon>
        <taxon>Bacillota</taxon>
        <taxon>Bacilli</taxon>
        <taxon>Bacillales</taxon>
        <taxon>Listeriaceae</taxon>
        <taxon>Listeria</taxon>
    </lineage>
</organism>
<dbReference type="EMBL" id="AODE01000036">
    <property type="protein sequence ID" value="EUJ25774.1"/>
    <property type="molecule type" value="Genomic_DNA"/>
</dbReference>
<comment type="caution">
    <text evidence="1">The sequence shown here is derived from an EMBL/GenBank/DDBJ whole genome shotgun (WGS) entry which is preliminary data.</text>
</comment>
<evidence type="ECO:0000313" key="2">
    <source>
        <dbReference type="Proteomes" id="UP000019254"/>
    </source>
</evidence>
<name>W7BFA7_9LIST</name>
<protein>
    <submittedName>
        <fullName evidence="1">Uncharacterized protein</fullName>
    </submittedName>
</protein>
<keyword evidence="2" id="KW-1185">Reference proteome</keyword>
<dbReference type="Pfam" id="PF08282">
    <property type="entry name" value="Hydrolase_3"/>
    <property type="match status" value="1"/>
</dbReference>
<reference evidence="1 2" key="1">
    <citation type="journal article" date="2014" name="Int. J. Syst. Evol. Microbiol.">
        <title>Listeria floridensis sp. nov., Listeria aquatica sp. nov., Listeria cornellensis sp. nov., Listeria riparia sp. nov. and Listeria grandensis sp. nov., from agricultural and natural environments.</title>
        <authorList>
            <person name="den Bakker H.C."/>
            <person name="Warchocki S."/>
            <person name="Wright E.M."/>
            <person name="Allred A.F."/>
            <person name="Ahlstrom C."/>
            <person name="Manuel C.S."/>
            <person name="Stasiewicz M.J."/>
            <person name="Burrell A."/>
            <person name="Roof S."/>
            <person name="Strawn L."/>
            <person name="Fortes E.D."/>
            <person name="Nightingale K.K."/>
            <person name="Kephart D."/>
            <person name="Wiedmann M."/>
        </authorList>
    </citation>
    <scope>NUCLEOTIDE SEQUENCE [LARGE SCALE GENOMIC DNA]</scope>
    <source>
        <strain evidence="2">FSL F6-969</strain>
    </source>
</reference>
<gene>
    <name evidence="1" type="ORF">PCORN_16170</name>
</gene>
<dbReference type="AlphaFoldDB" id="W7BFA7"/>
<accession>W7BFA7</accession>
<proteinExistence type="predicted"/>
<sequence length="39" mass="4297">MENATDPVKSAANYITDSNDEEGVFSTIDAILNKTYPFN</sequence>
<dbReference type="PATRIC" id="fig|1265820.5.peg.3200"/>
<dbReference type="InterPro" id="IPR023214">
    <property type="entry name" value="HAD_sf"/>
</dbReference>
<evidence type="ECO:0000313" key="1">
    <source>
        <dbReference type="EMBL" id="EUJ25774.1"/>
    </source>
</evidence>